<dbReference type="SUPFAM" id="SSF50156">
    <property type="entry name" value="PDZ domain-like"/>
    <property type="match status" value="1"/>
</dbReference>
<dbReference type="InterPro" id="IPR036034">
    <property type="entry name" value="PDZ_sf"/>
</dbReference>
<evidence type="ECO:0000313" key="3">
    <source>
        <dbReference type="Proteomes" id="UP000199666"/>
    </source>
</evidence>
<evidence type="ECO:0000313" key="2">
    <source>
        <dbReference type="EMBL" id="SFG88650.1"/>
    </source>
</evidence>
<dbReference type="Proteomes" id="UP000199666">
    <property type="component" value="Unassembled WGS sequence"/>
</dbReference>
<dbReference type="GO" id="GO:0004175">
    <property type="term" value="F:endopeptidase activity"/>
    <property type="evidence" value="ECO:0007669"/>
    <property type="project" value="TreeGrafter"/>
</dbReference>
<dbReference type="InterPro" id="IPR029045">
    <property type="entry name" value="ClpP/crotonase-like_dom_sf"/>
</dbReference>
<dbReference type="CDD" id="cd07561">
    <property type="entry name" value="Peptidase_S41_CPP_like"/>
    <property type="match status" value="1"/>
</dbReference>
<protein>
    <submittedName>
        <fullName evidence="2">PDZ domain-containing protein</fullName>
    </submittedName>
</protein>
<dbReference type="GO" id="GO:0008236">
    <property type="term" value="F:serine-type peptidase activity"/>
    <property type="evidence" value="ECO:0007669"/>
    <property type="project" value="InterPro"/>
</dbReference>
<name>A0A1I2VHM2_9SPHI</name>
<dbReference type="PROSITE" id="PS51257">
    <property type="entry name" value="PROKAR_LIPOPROTEIN"/>
    <property type="match status" value="1"/>
</dbReference>
<dbReference type="Gene3D" id="2.30.42.10">
    <property type="match status" value="1"/>
</dbReference>
<dbReference type="PANTHER" id="PTHR32060">
    <property type="entry name" value="TAIL-SPECIFIC PROTEASE"/>
    <property type="match status" value="1"/>
</dbReference>
<organism evidence="2 3">
    <name type="scientific">Pedobacter insulae</name>
    <dbReference type="NCBI Taxonomy" id="414048"/>
    <lineage>
        <taxon>Bacteria</taxon>
        <taxon>Pseudomonadati</taxon>
        <taxon>Bacteroidota</taxon>
        <taxon>Sphingobacteriia</taxon>
        <taxon>Sphingobacteriales</taxon>
        <taxon>Sphingobacteriaceae</taxon>
        <taxon>Pedobacter</taxon>
    </lineage>
</organism>
<dbReference type="GO" id="GO:0007165">
    <property type="term" value="P:signal transduction"/>
    <property type="evidence" value="ECO:0007669"/>
    <property type="project" value="TreeGrafter"/>
</dbReference>
<dbReference type="STRING" id="414048.SAMN04489864_10342"/>
<dbReference type="Pfam" id="PF03572">
    <property type="entry name" value="Peptidase_S41"/>
    <property type="match status" value="1"/>
</dbReference>
<evidence type="ECO:0000259" key="1">
    <source>
        <dbReference type="Pfam" id="PF03572"/>
    </source>
</evidence>
<gene>
    <name evidence="2" type="ORF">SAMN04489864_10342</name>
</gene>
<dbReference type="OrthoDB" id="7168509at2"/>
<accession>A0A1I2VHM2</accession>
<dbReference type="EMBL" id="FOPP01000003">
    <property type="protein sequence ID" value="SFG88650.1"/>
    <property type="molecule type" value="Genomic_DNA"/>
</dbReference>
<sequence>MKLNYAFLFLVLCIGFTSCKRKPKVDPEPKTTRADLSRDSIYLYAKEIYLWNDAIPTYDAFNPRKFTSESSDLSNYEKELIALTQYKINPATGSPYEYFANGTDSKYSYIIDKADENPIAFVPTERSSVDLEGNGNDFGIKLTAYTYPDKSFELMIMAVYENSPADKAGLIRSNKITKINGTTVGTNYDTQKDLINTAINNNIMQLEYVNFTNGVASGSPVTVNLIKNSYKSSPFYATKVFTAGAKKIGYLAYARFSTLSNSQQGFTQAFNTFSTGGVTDLIIDLRYNGGGYVNTAQYLINQIAPASATGKVMFTEHYNTLMQANNANILKNQPYTDGTGKIVYENGRMLTLDDVDYSVAGNTERYLKAGPLNTTNTISNIVFIVSGNTASASELVINSLKPYMTVKVLGTKTYGKPVGFFPITIENKYKVFYSLFQTKNSLGQGEYFDGMTPDVVDLPGDDFYDDPYHNFGDSQESYLKKSIALLAPGVVITTLGKTAETSTLLAAKQRTSQARPMAGGNEFVGMIENRPKLKQ</sequence>
<dbReference type="RefSeq" id="WP_090992573.1">
    <property type="nucleotide sequence ID" value="NZ_FOPP01000003.1"/>
</dbReference>
<dbReference type="Gene3D" id="3.30.750.170">
    <property type="match status" value="1"/>
</dbReference>
<reference evidence="2 3" key="1">
    <citation type="submission" date="2016-10" db="EMBL/GenBank/DDBJ databases">
        <authorList>
            <person name="de Groot N.N."/>
        </authorList>
    </citation>
    <scope>NUCLEOTIDE SEQUENCE [LARGE SCALE GENOMIC DNA]</scope>
    <source>
        <strain evidence="2 3">DSM 18684</strain>
    </source>
</reference>
<dbReference type="PANTHER" id="PTHR32060:SF30">
    <property type="entry name" value="CARBOXY-TERMINAL PROCESSING PROTEASE CTPA"/>
    <property type="match status" value="1"/>
</dbReference>
<dbReference type="SUPFAM" id="SSF52096">
    <property type="entry name" value="ClpP/crotonase"/>
    <property type="match status" value="1"/>
</dbReference>
<dbReference type="GO" id="GO:0030288">
    <property type="term" value="C:outer membrane-bounded periplasmic space"/>
    <property type="evidence" value="ECO:0007669"/>
    <property type="project" value="TreeGrafter"/>
</dbReference>
<dbReference type="Gene3D" id="3.90.226.10">
    <property type="entry name" value="2-enoyl-CoA Hydratase, Chain A, domain 1"/>
    <property type="match status" value="1"/>
</dbReference>
<dbReference type="GO" id="GO:0006508">
    <property type="term" value="P:proteolysis"/>
    <property type="evidence" value="ECO:0007669"/>
    <property type="project" value="InterPro"/>
</dbReference>
<proteinExistence type="predicted"/>
<keyword evidence="3" id="KW-1185">Reference proteome</keyword>
<dbReference type="InterPro" id="IPR005151">
    <property type="entry name" value="Tail-specific_protease"/>
</dbReference>
<feature type="domain" description="Tail specific protease" evidence="1">
    <location>
        <begin position="247"/>
        <end position="455"/>
    </location>
</feature>
<dbReference type="AlphaFoldDB" id="A0A1I2VHM2"/>